<organism evidence="2 3">
    <name type="scientific">Zygotorulaspora mrakii</name>
    <name type="common">Zygosaccharomyces mrakii</name>
    <dbReference type="NCBI Taxonomy" id="42260"/>
    <lineage>
        <taxon>Eukaryota</taxon>
        <taxon>Fungi</taxon>
        <taxon>Dikarya</taxon>
        <taxon>Ascomycota</taxon>
        <taxon>Saccharomycotina</taxon>
        <taxon>Saccharomycetes</taxon>
        <taxon>Saccharomycetales</taxon>
        <taxon>Saccharomycetaceae</taxon>
        <taxon>Zygotorulaspora</taxon>
    </lineage>
</organism>
<dbReference type="RefSeq" id="XP_037145516.1">
    <property type="nucleotide sequence ID" value="XM_037289621.1"/>
</dbReference>
<proteinExistence type="predicted"/>
<dbReference type="GeneID" id="59237549"/>
<dbReference type="EMBL" id="CP058609">
    <property type="protein sequence ID" value="QLG73790.1"/>
    <property type="molecule type" value="Genomic_DNA"/>
</dbReference>
<sequence length="182" mass="20965">MRDTLHWERTRNRKGESRTDSSLHINLDRTHAYNQPQGDLYRCCTNFLFSREQTHQQGEYAGNCKEHGSQLGRCGFPTRIPVPNSLQLFDIDYIHDANCIPPFLHFNPVTQNCVTEKSTAHASSNTNSSSVLSREFLCNSASTVEMRNIYASMDNYCENQYRCKETFFSPRRGSINNIDEVI</sequence>
<evidence type="ECO:0000313" key="3">
    <source>
        <dbReference type="Proteomes" id="UP000509704"/>
    </source>
</evidence>
<keyword evidence="3" id="KW-1185">Reference proteome</keyword>
<gene>
    <name evidence="2" type="ORF">HG535_0F03010</name>
</gene>
<name>A0A7H9B5D6_ZYGMR</name>
<reference evidence="2 3" key="1">
    <citation type="submission" date="2020-07" db="EMBL/GenBank/DDBJ databases">
        <title>The yeast mating-type switching endonuclease HO is a domesticated member of an unorthodox homing genetic element family.</title>
        <authorList>
            <person name="Coughlan A.Y."/>
            <person name="Lombardi L."/>
            <person name="Braun-Galleani S."/>
            <person name="Martos A.R."/>
            <person name="Galeote V."/>
            <person name="Bigey F."/>
            <person name="Dequin S."/>
            <person name="Byrne K.P."/>
            <person name="Wolfe K.H."/>
        </authorList>
    </citation>
    <scope>NUCLEOTIDE SEQUENCE [LARGE SCALE GENOMIC DNA]</scope>
    <source>
        <strain evidence="2 3">NRRL Y-6702</strain>
    </source>
</reference>
<evidence type="ECO:0000313" key="2">
    <source>
        <dbReference type="EMBL" id="QLG73790.1"/>
    </source>
</evidence>
<evidence type="ECO:0000256" key="1">
    <source>
        <dbReference type="SAM" id="MobiDB-lite"/>
    </source>
</evidence>
<feature type="region of interest" description="Disordered" evidence="1">
    <location>
        <begin position="1"/>
        <end position="21"/>
    </location>
</feature>
<dbReference type="Proteomes" id="UP000509704">
    <property type="component" value="Chromosome 6"/>
</dbReference>
<dbReference type="KEGG" id="zmk:HG535_0F03010"/>
<dbReference type="AlphaFoldDB" id="A0A7H9B5D6"/>
<protein>
    <submittedName>
        <fullName evidence="2">Uncharacterized protein</fullName>
    </submittedName>
</protein>
<accession>A0A7H9B5D6</accession>